<gene>
    <name evidence="2" type="ORF">SAMN04488111_1830</name>
</gene>
<accession>A0A238XI59</accession>
<organism evidence="2 3">
    <name type="scientific">Lutibacter flavus</name>
    <dbReference type="NCBI Taxonomy" id="691689"/>
    <lineage>
        <taxon>Bacteria</taxon>
        <taxon>Pseudomonadati</taxon>
        <taxon>Bacteroidota</taxon>
        <taxon>Flavobacteriia</taxon>
        <taxon>Flavobacteriales</taxon>
        <taxon>Flavobacteriaceae</taxon>
        <taxon>Lutibacter</taxon>
    </lineage>
</organism>
<evidence type="ECO:0000313" key="3">
    <source>
        <dbReference type="Proteomes" id="UP000198412"/>
    </source>
</evidence>
<evidence type="ECO:0008006" key="4">
    <source>
        <dbReference type="Google" id="ProtNLM"/>
    </source>
</evidence>
<evidence type="ECO:0000256" key="1">
    <source>
        <dbReference type="SAM" id="Phobius"/>
    </source>
</evidence>
<protein>
    <recommendedName>
        <fullName evidence="4">Glycosyl-4,4'-diaponeurosporenoate acyltransferase</fullName>
    </recommendedName>
</protein>
<dbReference type="Proteomes" id="UP000198412">
    <property type="component" value="Unassembled WGS sequence"/>
</dbReference>
<feature type="transmembrane region" description="Helical" evidence="1">
    <location>
        <begin position="77"/>
        <end position="96"/>
    </location>
</feature>
<dbReference type="RefSeq" id="WP_089378148.1">
    <property type="nucleotide sequence ID" value="NZ_FZNX01000003.1"/>
</dbReference>
<keyword evidence="1" id="KW-0812">Transmembrane</keyword>
<feature type="transmembrane region" description="Helical" evidence="1">
    <location>
        <begin position="52"/>
        <end position="71"/>
    </location>
</feature>
<keyword evidence="1" id="KW-0472">Membrane</keyword>
<dbReference type="EMBL" id="FZNX01000003">
    <property type="protein sequence ID" value="SNR58382.1"/>
    <property type="molecule type" value="Genomic_DNA"/>
</dbReference>
<keyword evidence="3" id="KW-1185">Reference proteome</keyword>
<reference evidence="3" key="1">
    <citation type="submission" date="2017-06" db="EMBL/GenBank/DDBJ databases">
        <authorList>
            <person name="Varghese N."/>
            <person name="Submissions S."/>
        </authorList>
    </citation>
    <scope>NUCLEOTIDE SEQUENCE [LARGE SCALE GENOMIC DNA]</scope>
    <source>
        <strain evidence="3">DSM 27993</strain>
    </source>
</reference>
<proteinExistence type="predicted"/>
<keyword evidence="1" id="KW-1133">Transmembrane helix</keyword>
<dbReference type="AlphaFoldDB" id="A0A238XI59"/>
<sequence>MKIETYLRKNKLEMSTAVKKFLLGKEFNLFVTEEDDHIKNTFKSNKKEFGDYIYKFNYYLFVLILSIFLISPGYRSGLSIFVIIFGLKPLSHYLSLKNKVARVNITGYKKIKSS</sequence>
<evidence type="ECO:0000313" key="2">
    <source>
        <dbReference type="EMBL" id="SNR58382.1"/>
    </source>
</evidence>
<name>A0A238XI59_9FLAO</name>